<dbReference type="KEGG" id="ecp:ECP_0323"/>
<protein>
    <submittedName>
        <fullName evidence="1">Uncharacterized protein</fullName>
    </submittedName>
</protein>
<accession>A0A454A1E9</accession>
<dbReference type="Proteomes" id="UP000009182">
    <property type="component" value="Chromosome"/>
</dbReference>
<dbReference type="AlphaFoldDB" id="A0A454A1E9"/>
<sequence>MTISSMIHAEHALSMSAPGTKRTVGRPARSAMSAQQKFATVYSEESVVLTLPRIYEWVSVN</sequence>
<dbReference type="EMBL" id="CP000247">
    <property type="protein sequence ID" value="ABG68357.1"/>
    <property type="molecule type" value="Genomic_DNA"/>
</dbReference>
<evidence type="ECO:0000313" key="2">
    <source>
        <dbReference type="Proteomes" id="UP000009182"/>
    </source>
</evidence>
<organism evidence="1 2">
    <name type="scientific">Escherichia coli O6:K15:H31 (strain 536 / UPEC)</name>
    <dbReference type="NCBI Taxonomy" id="362663"/>
    <lineage>
        <taxon>Bacteria</taxon>
        <taxon>Pseudomonadati</taxon>
        <taxon>Pseudomonadota</taxon>
        <taxon>Gammaproteobacteria</taxon>
        <taxon>Enterobacterales</taxon>
        <taxon>Enterobacteriaceae</taxon>
        <taxon>Escherichia</taxon>
    </lineage>
</organism>
<evidence type="ECO:0000313" key="1">
    <source>
        <dbReference type="EMBL" id="ABG68357.1"/>
    </source>
</evidence>
<gene>
    <name evidence="1" type="ordered locus">ECP_0323</name>
</gene>
<proteinExistence type="predicted"/>
<name>A0A454A1E9_ECOL5</name>
<reference evidence="1 2" key="1">
    <citation type="journal article" date="2006" name="Mol. Microbiol.">
        <title>Role of pathogenicity island-associated integrases in the genome plasticity of uropathogenic Escherichia coli strain 536.</title>
        <authorList>
            <person name="Hochhut B."/>
            <person name="Wilde C."/>
            <person name="Balling G."/>
            <person name="Middendorf B."/>
            <person name="Dobrindt U."/>
            <person name="Brzuszkiewicz E."/>
            <person name="Gottschalk G."/>
            <person name="Carniel E."/>
            <person name="Hacker J."/>
        </authorList>
    </citation>
    <scope>NUCLEOTIDE SEQUENCE [LARGE SCALE GENOMIC DNA]</scope>
    <source>
        <strain evidence="2">536 / UPEC</strain>
    </source>
</reference>